<protein>
    <submittedName>
        <fullName evidence="4">TetR/AcrR family transcriptional regulator</fullName>
    </submittedName>
</protein>
<proteinExistence type="predicted"/>
<dbReference type="EMBL" id="RXNV01000017">
    <property type="protein sequence ID" value="RTR27201.1"/>
    <property type="molecule type" value="Genomic_DNA"/>
</dbReference>
<feature type="DNA-binding region" description="H-T-H motif" evidence="2">
    <location>
        <begin position="31"/>
        <end position="50"/>
    </location>
</feature>
<keyword evidence="5" id="KW-1185">Reference proteome</keyword>
<evidence type="ECO:0000256" key="2">
    <source>
        <dbReference type="PROSITE-ProRule" id="PRU00335"/>
    </source>
</evidence>
<evidence type="ECO:0000256" key="1">
    <source>
        <dbReference type="ARBA" id="ARBA00023125"/>
    </source>
</evidence>
<dbReference type="OrthoDB" id="9798857at2"/>
<feature type="domain" description="HTH tetR-type" evidence="3">
    <location>
        <begin position="8"/>
        <end position="68"/>
    </location>
</feature>
<dbReference type="GO" id="GO:0003677">
    <property type="term" value="F:DNA binding"/>
    <property type="evidence" value="ECO:0007669"/>
    <property type="project" value="UniProtKB-UniRule"/>
</dbReference>
<dbReference type="PROSITE" id="PS50977">
    <property type="entry name" value="HTH_TETR_2"/>
    <property type="match status" value="1"/>
</dbReference>
<dbReference type="Proteomes" id="UP000282060">
    <property type="component" value="Unassembled WGS sequence"/>
</dbReference>
<dbReference type="AlphaFoldDB" id="A0A431VVR0"/>
<dbReference type="Gene3D" id="1.10.357.10">
    <property type="entry name" value="Tetracycline Repressor, domain 2"/>
    <property type="match status" value="1"/>
</dbReference>
<gene>
    <name evidence="4" type="ORF">EKG39_20635</name>
</gene>
<dbReference type="SUPFAM" id="SSF46689">
    <property type="entry name" value="Homeodomain-like"/>
    <property type="match status" value="1"/>
</dbReference>
<evidence type="ECO:0000313" key="4">
    <source>
        <dbReference type="EMBL" id="RTR27201.1"/>
    </source>
</evidence>
<dbReference type="RefSeq" id="WP_126507897.1">
    <property type="nucleotide sequence ID" value="NZ_RXNV01000017.1"/>
</dbReference>
<dbReference type="InterPro" id="IPR001647">
    <property type="entry name" value="HTH_TetR"/>
</dbReference>
<dbReference type="PANTHER" id="PTHR43479">
    <property type="entry name" value="ACREF/ENVCD OPERON REPRESSOR-RELATED"/>
    <property type="match status" value="1"/>
</dbReference>
<evidence type="ECO:0000259" key="3">
    <source>
        <dbReference type="PROSITE" id="PS50977"/>
    </source>
</evidence>
<keyword evidence="1 2" id="KW-0238">DNA-binding</keyword>
<evidence type="ECO:0000313" key="5">
    <source>
        <dbReference type="Proteomes" id="UP000282060"/>
    </source>
</evidence>
<dbReference type="InterPro" id="IPR050624">
    <property type="entry name" value="HTH-type_Tx_Regulator"/>
</dbReference>
<organism evidence="4 5">
    <name type="scientific">Shewanella atlantica</name>
    <dbReference type="NCBI Taxonomy" id="271099"/>
    <lineage>
        <taxon>Bacteria</taxon>
        <taxon>Pseudomonadati</taxon>
        <taxon>Pseudomonadota</taxon>
        <taxon>Gammaproteobacteria</taxon>
        <taxon>Alteromonadales</taxon>
        <taxon>Shewanellaceae</taxon>
        <taxon>Shewanella</taxon>
    </lineage>
</organism>
<dbReference type="PANTHER" id="PTHR43479:SF7">
    <property type="entry name" value="TETR-FAMILY TRANSCRIPTIONAL REGULATOR"/>
    <property type="match status" value="1"/>
</dbReference>
<sequence length="192" mass="21724">MSESAKINRSRSRIQQALAGLLKDKDYCDITVAELIKKADVGKTTFYRHYERKLDVFLAMHHSLFDTLLEDLTVREDWLSLTPRPSVIAMLSRISAQSSFRRSVAYKLGNDAPQAHRQLRCNLTTLIEQRLTSAFDTDVFIIPLPSLASTLAAIYLDFITQLFNDSLTSSVEEKATSLQRLTQANLRAAIED</sequence>
<dbReference type="Pfam" id="PF00440">
    <property type="entry name" value="TetR_N"/>
    <property type="match status" value="1"/>
</dbReference>
<accession>A0A431VVR0</accession>
<name>A0A431VVR0_9GAMM</name>
<reference evidence="4 5" key="1">
    <citation type="submission" date="2018-12" db="EMBL/GenBank/DDBJ databases">
        <authorList>
            <person name="Yu L."/>
        </authorList>
    </citation>
    <scope>NUCLEOTIDE SEQUENCE [LARGE SCALE GENOMIC DNA]</scope>
    <source>
        <strain evidence="4 5">HAW-EB5</strain>
    </source>
</reference>
<dbReference type="InterPro" id="IPR009057">
    <property type="entry name" value="Homeodomain-like_sf"/>
</dbReference>
<comment type="caution">
    <text evidence="4">The sequence shown here is derived from an EMBL/GenBank/DDBJ whole genome shotgun (WGS) entry which is preliminary data.</text>
</comment>